<dbReference type="EMBL" id="CP097118">
    <property type="protein sequence ID" value="USS87609.1"/>
    <property type="molecule type" value="Genomic_DNA"/>
</dbReference>
<protein>
    <submittedName>
        <fullName evidence="1">Uncharacterized protein</fullName>
    </submittedName>
</protein>
<name>A0ABY5BR55_9LACO</name>
<reference evidence="1" key="1">
    <citation type="submission" date="2022-05" db="EMBL/GenBank/DDBJ databases">
        <authorList>
            <person name="Oliphant S.A."/>
            <person name="Watson-Haigh N.S."/>
            <person name="Sumby K.M."/>
            <person name="Gardner J.M."/>
            <person name="Jiranek V."/>
        </authorList>
    </citation>
    <scope>NUCLEOTIDE SEQUENCE</scope>
    <source>
        <strain evidence="1">KI11_C11</strain>
    </source>
</reference>
<evidence type="ECO:0000313" key="2">
    <source>
        <dbReference type="Proteomes" id="UP001057025"/>
    </source>
</evidence>
<evidence type="ECO:0000313" key="1">
    <source>
        <dbReference type="EMBL" id="USS87609.1"/>
    </source>
</evidence>
<gene>
    <name evidence="1" type="ORF">M3M39_05665</name>
</gene>
<proteinExistence type="predicted"/>
<sequence>MAKKHKYLVPTTLLSLVGTAAYVFTKKRKRAQQIAIQDGLTEAIAVEFGDQDFSGYWIDFENHAGLEYECGVSFISHETGLKESYSFLYNPDEQEIYRIKPLSDQIN</sequence>
<accession>A0ABY5BR55</accession>
<dbReference type="Proteomes" id="UP001057025">
    <property type="component" value="Chromosome"/>
</dbReference>
<dbReference type="RefSeq" id="WP_252796900.1">
    <property type="nucleotide sequence ID" value="NZ_CP097118.1"/>
</dbReference>
<organism evidence="1 2">
    <name type="scientific">Fructilactobacillus hinvesii</name>
    <dbReference type="NCBI Taxonomy" id="2940300"/>
    <lineage>
        <taxon>Bacteria</taxon>
        <taxon>Bacillati</taxon>
        <taxon>Bacillota</taxon>
        <taxon>Bacilli</taxon>
        <taxon>Lactobacillales</taxon>
        <taxon>Lactobacillaceae</taxon>
        <taxon>Fructilactobacillus</taxon>
    </lineage>
</organism>
<keyword evidence="2" id="KW-1185">Reference proteome</keyword>